<name>A0A147HRM3_9SPHN</name>
<dbReference type="AlphaFoldDB" id="A0A147HRM3"/>
<organism evidence="1 2">
    <name type="scientific">Sphingomonas sanguinis</name>
    <dbReference type="NCBI Taxonomy" id="33051"/>
    <lineage>
        <taxon>Bacteria</taxon>
        <taxon>Pseudomonadati</taxon>
        <taxon>Pseudomonadota</taxon>
        <taxon>Alphaproteobacteria</taxon>
        <taxon>Sphingomonadales</taxon>
        <taxon>Sphingomonadaceae</taxon>
        <taxon>Sphingomonas</taxon>
    </lineage>
</organism>
<dbReference type="RefSeq" id="WP_058734840.1">
    <property type="nucleotide sequence ID" value="NZ_LDTD01000186.1"/>
</dbReference>
<dbReference type="Proteomes" id="UP000072867">
    <property type="component" value="Unassembled WGS sequence"/>
</dbReference>
<evidence type="ECO:0000313" key="2">
    <source>
        <dbReference type="Proteomes" id="UP000072867"/>
    </source>
</evidence>
<evidence type="ECO:0000313" key="1">
    <source>
        <dbReference type="EMBL" id="KTT65394.1"/>
    </source>
</evidence>
<dbReference type="Pfam" id="PF11523">
    <property type="entry name" value="DUF3223"/>
    <property type="match status" value="1"/>
</dbReference>
<comment type="caution">
    <text evidence="1">The sequence shown here is derived from an EMBL/GenBank/DDBJ whole genome shotgun (WGS) entry which is preliminary data.</text>
</comment>
<evidence type="ECO:0008006" key="3">
    <source>
        <dbReference type="Google" id="ProtNLM"/>
    </source>
</evidence>
<gene>
    <name evidence="1" type="ORF">NS319_18110</name>
</gene>
<accession>A0A147HRM3</accession>
<dbReference type="EMBL" id="LDTD01000186">
    <property type="protein sequence ID" value="KTT65394.1"/>
    <property type="molecule type" value="Genomic_DNA"/>
</dbReference>
<protein>
    <recommendedName>
        <fullName evidence="3">DUF3223 domain-containing protein</fullName>
    </recommendedName>
</protein>
<proteinExistence type="predicted"/>
<dbReference type="Gene3D" id="3.10.450.40">
    <property type="match status" value="1"/>
</dbReference>
<dbReference type="PATRIC" id="fig|33051.3.peg.1223"/>
<reference evidence="1 2" key="1">
    <citation type="journal article" date="2016" name="Front. Microbiol.">
        <title>Genomic Resource of Rice Seed Associated Bacteria.</title>
        <authorList>
            <person name="Midha S."/>
            <person name="Bansal K."/>
            <person name="Sharma S."/>
            <person name="Kumar N."/>
            <person name="Patil P.P."/>
            <person name="Chaudhry V."/>
            <person name="Patil P.B."/>
        </authorList>
    </citation>
    <scope>NUCLEOTIDE SEQUENCE [LARGE SCALE GENOMIC DNA]</scope>
    <source>
        <strain evidence="1 2">NS319</strain>
    </source>
</reference>
<sequence>MPKKSVSLDNGRMWPSQKAAEIYFREIRDRYPVGGTVTAETDHDDLLALIRRHDLLVADGPAKEGVGVRRFEVRRNFTNGGHTLGFWIIRTDETETDFSFIRAVAGAPRPLSSQLTDACRELVRDDLESARIEYFALHADGTGRVECGITGAMIPERGSGFEYVGRSFSSIVSDWALSNGWHEGPPPGTLTAPADAQTAVVFADRAAAADFRRFHRAHARVVIVDREARGGTVRDDAVMLEF</sequence>